<accession>A0A2M8D9H8</accession>
<name>A0A2M8D9H8_9BACT</name>
<protein>
    <recommendedName>
        <fullName evidence="3">Sce7726 family protein</fullName>
    </recommendedName>
</protein>
<dbReference type="NCBIfam" id="NF033832">
    <property type="entry name" value="sce7726_fam"/>
    <property type="match status" value="1"/>
</dbReference>
<gene>
    <name evidence="1" type="ORF">CO088_00880</name>
</gene>
<organism evidence="1 2">
    <name type="scientific">Candidatus Yonathbacteria bacterium CG_4_9_14_0_8_um_filter_46_47</name>
    <dbReference type="NCBI Taxonomy" id="1975106"/>
    <lineage>
        <taxon>Bacteria</taxon>
        <taxon>Candidatus Yonathiibacteriota</taxon>
    </lineage>
</organism>
<evidence type="ECO:0000313" key="1">
    <source>
        <dbReference type="EMBL" id="PJB83814.1"/>
    </source>
</evidence>
<dbReference type="Proteomes" id="UP000229236">
    <property type="component" value="Unassembled WGS sequence"/>
</dbReference>
<evidence type="ECO:0008006" key="3">
    <source>
        <dbReference type="Google" id="ProtNLM"/>
    </source>
</evidence>
<dbReference type="AlphaFoldDB" id="A0A2M8D9H8"/>
<dbReference type="InterPro" id="IPR047729">
    <property type="entry name" value="Sce7726-like"/>
</dbReference>
<dbReference type="EMBL" id="PFTM01000018">
    <property type="protein sequence ID" value="PJB83814.1"/>
    <property type="molecule type" value="Genomic_DNA"/>
</dbReference>
<evidence type="ECO:0000313" key="2">
    <source>
        <dbReference type="Proteomes" id="UP000229236"/>
    </source>
</evidence>
<reference evidence="2" key="1">
    <citation type="submission" date="2017-09" db="EMBL/GenBank/DDBJ databases">
        <title>Depth-based differentiation of microbial function through sediment-hosted aquifers and enrichment of novel symbionts in the deep terrestrial subsurface.</title>
        <authorList>
            <person name="Probst A.J."/>
            <person name="Ladd B."/>
            <person name="Jarett J.K."/>
            <person name="Geller-Mcgrath D.E."/>
            <person name="Sieber C.M.K."/>
            <person name="Emerson J.B."/>
            <person name="Anantharaman K."/>
            <person name="Thomas B.C."/>
            <person name="Malmstrom R."/>
            <person name="Stieglmeier M."/>
            <person name="Klingl A."/>
            <person name="Woyke T."/>
            <person name="Ryan C.M."/>
            <person name="Banfield J.F."/>
        </authorList>
    </citation>
    <scope>NUCLEOTIDE SEQUENCE [LARGE SCALE GENOMIC DNA]</scope>
</reference>
<comment type="caution">
    <text evidence="1">The sequence shown here is derived from an EMBL/GenBank/DDBJ whole genome shotgun (WGS) entry which is preliminary data.</text>
</comment>
<proteinExistence type="predicted"/>
<sequence length="217" mass="25015">METRNLNKKIVSTNDHIIRAELRQLIEKELDKYRTQTGKQADIFEELGVSHGRARIDIAVINGVMHGYEIKSDKDTLSRLFDQIHEYNEVFDKITLVVGQRHLLDAIHQIPEWWGITLAKIDSDERVVFFTIREARQNEDNRVLISMARMLWRAQALRILEEKGAADGVRSKSRHVIHEKIANIFKNDPNALREHVMTALFSRGNQRVVSPLVSNGG</sequence>